<dbReference type="InterPro" id="IPR013543">
    <property type="entry name" value="Ca/CaM-dep_prot_kinase-assoc"/>
</dbReference>
<dbReference type="Gene3D" id="3.10.450.50">
    <property type="match status" value="1"/>
</dbReference>
<gene>
    <name evidence="3" type="ORF">DOP62_03635</name>
</gene>
<dbReference type="SUPFAM" id="SSF54427">
    <property type="entry name" value="NTF2-like"/>
    <property type="match status" value="1"/>
</dbReference>
<dbReference type="GO" id="GO:0005516">
    <property type="term" value="F:calmodulin binding"/>
    <property type="evidence" value="ECO:0007669"/>
    <property type="project" value="InterPro"/>
</dbReference>
<feature type="chain" id="PRO_5042885295" evidence="1">
    <location>
        <begin position="20"/>
        <end position="162"/>
    </location>
</feature>
<evidence type="ECO:0000313" key="3">
    <source>
        <dbReference type="EMBL" id="AZB71942.1"/>
    </source>
</evidence>
<feature type="signal peptide" evidence="1">
    <location>
        <begin position="1"/>
        <end position="19"/>
    </location>
</feature>
<evidence type="ECO:0000256" key="1">
    <source>
        <dbReference type="SAM" id="SignalP"/>
    </source>
</evidence>
<reference evidence="3 4" key="1">
    <citation type="journal article" date="2018" name="Sci. Rep.">
        <title>Genome Features and Biochemical Characteristics of a Robust, Fast Growing and Naturally Transformable Cyanobacterium Synechococcus elongatus PCC 11801 Isolated from India.</title>
        <authorList>
            <person name="Jaiswal D."/>
            <person name="Sengupta A."/>
            <person name="Sohoni S."/>
            <person name="Sengupta S."/>
            <person name="Phadnavis A.G."/>
            <person name="Pakrasi H.B."/>
            <person name="Wangikar P.P."/>
        </authorList>
    </citation>
    <scope>NUCLEOTIDE SEQUENCE [LARGE SCALE GENOMIC DNA]</scope>
    <source>
        <strain evidence="3 4">PCC 11801</strain>
    </source>
</reference>
<dbReference type="InterPro" id="IPR032710">
    <property type="entry name" value="NTF2-like_dom_sf"/>
</dbReference>
<dbReference type="InterPro" id="IPR011944">
    <property type="entry name" value="Steroid_delta5-4_isomerase"/>
</dbReference>
<dbReference type="AlphaFoldDB" id="A0AAN1QMG5"/>
<dbReference type="NCBIfam" id="TIGR02246">
    <property type="entry name" value="SgcJ/EcaC family oxidoreductase"/>
    <property type="match status" value="1"/>
</dbReference>
<keyword evidence="1" id="KW-0732">Signal</keyword>
<name>A0AAN1QMG5_SYNEL</name>
<dbReference type="PIRSF" id="PIRSF028470">
    <property type="entry name" value="UCP028470"/>
    <property type="match status" value="1"/>
</dbReference>
<dbReference type="EMBL" id="CP030139">
    <property type="protein sequence ID" value="AZB71942.1"/>
    <property type="molecule type" value="Genomic_DNA"/>
</dbReference>
<dbReference type="Pfam" id="PF08332">
    <property type="entry name" value="CaMKII_AD"/>
    <property type="match status" value="1"/>
</dbReference>
<accession>A0AAN1QMG5</accession>
<dbReference type="Proteomes" id="UP000267249">
    <property type="component" value="Chromosome"/>
</dbReference>
<organism evidence="3 4">
    <name type="scientific">Synechococcus elongatus PCC 11801</name>
    <dbReference type="NCBI Taxonomy" id="2219813"/>
    <lineage>
        <taxon>Bacteria</taxon>
        <taxon>Bacillati</taxon>
        <taxon>Cyanobacteriota</taxon>
        <taxon>Cyanophyceae</taxon>
        <taxon>Synechococcales</taxon>
        <taxon>Synechococcaceae</taxon>
        <taxon>Synechococcus</taxon>
    </lineage>
</organism>
<evidence type="ECO:0000259" key="2">
    <source>
        <dbReference type="Pfam" id="PF08332"/>
    </source>
</evidence>
<protein>
    <submittedName>
        <fullName evidence="3">SgcJ/EcaC family oxidoreductase</fullName>
    </submittedName>
</protein>
<feature type="domain" description="Calcium/calmodulin-dependent protein kinase II association-domain" evidence="2">
    <location>
        <begin position="34"/>
        <end position="155"/>
    </location>
</feature>
<evidence type="ECO:0000313" key="4">
    <source>
        <dbReference type="Proteomes" id="UP000267249"/>
    </source>
</evidence>
<dbReference type="RefSeq" id="WP_208675673.1">
    <property type="nucleotide sequence ID" value="NZ_CP030139.2"/>
</dbReference>
<dbReference type="InterPro" id="IPR016887">
    <property type="entry name" value="UCP028470_steroid_isom-rel"/>
</dbReference>
<proteinExistence type="predicted"/>
<dbReference type="GO" id="GO:0004683">
    <property type="term" value="F:calcium/calmodulin-dependent protein kinase activity"/>
    <property type="evidence" value="ECO:0007669"/>
    <property type="project" value="InterPro"/>
</dbReference>
<sequence>MKWLLTALVVAGTVTPAWANPPASPLTCAPVSTTDVTALFDRWNQSLATLDPAAVARNYAPNAVLLATVANEPKTSPETIQAYFVEFLKLRPQGQINQRTVKLGCNIAFDVGTYTFSLTGADGKPQTVQARYTYIYERQDDGKWLIVHHHSSKMPDTAASQK</sequence>